<dbReference type="eggNOG" id="ENOG502QQYP">
    <property type="taxonomic scope" value="Eukaryota"/>
</dbReference>
<dbReference type="PANTHER" id="PTHR31642:SF259">
    <property type="entry name" value="PROTEIN ECERIFERUM 2"/>
    <property type="match status" value="1"/>
</dbReference>
<accession>W9QBG6</accession>
<name>W9QBG6_9ROSA</name>
<dbReference type="KEGG" id="mnt:21386457"/>
<organism evidence="2 3">
    <name type="scientific">Morus notabilis</name>
    <dbReference type="NCBI Taxonomy" id="981085"/>
    <lineage>
        <taxon>Eukaryota</taxon>
        <taxon>Viridiplantae</taxon>
        <taxon>Streptophyta</taxon>
        <taxon>Embryophyta</taxon>
        <taxon>Tracheophyta</taxon>
        <taxon>Spermatophyta</taxon>
        <taxon>Magnoliopsida</taxon>
        <taxon>eudicotyledons</taxon>
        <taxon>Gunneridae</taxon>
        <taxon>Pentapetalae</taxon>
        <taxon>rosids</taxon>
        <taxon>fabids</taxon>
        <taxon>Rosales</taxon>
        <taxon>Moraceae</taxon>
        <taxon>Moreae</taxon>
        <taxon>Morus</taxon>
    </lineage>
</organism>
<sequence length="456" mass="50596">MVSPDNVGTPITGVRISTVVPGRVRGDASEDHELTNMDLALKLHYIKGVYFFKSTSSADHDQLVLSVAEMKKPMFPLLDQFFVTAGRIRRSDGAAGRPYIKCNDAGVRIVEAFCEKTIDEWLAMADEFGTTSNNCKNFNQGLCYDHVLGPDLGFSPLVYFQFTWFKCGGLSVGLSWAHLLGDVLSASAFINTWAKIMAGHVPQKNIHVPSCGKLPKDPPPRLAISKKPFSLKELDLVGNHWSVTANNCQSMRTHSFRVTSKQLDLLMSNTCGKKAANFSQFEILSAVIWRSLSRIRESKGPKIVTICCYDSRRRGVENEIPSNKGMVLSTVEADLEADISELAFLISEKRTIENDAIEEMVKKENNKFDFFVYGANLTFVNLEEVDIYGLEVKGQKPTFASYTIDGVGDEGLVLVLPAGPKYSEEDDANGRTVTVVLPKDHIARLENELKAHWTIT</sequence>
<dbReference type="InterPro" id="IPR023213">
    <property type="entry name" value="CAT-like_dom_sf"/>
</dbReference>
<dbReference type="GO" id="GO:0016747">
    <property type="term" value="F:acyltransferase activity, transferring groups other than amino-acyl groups"/>
    <property type="evidence" value="ECO:0007669"/>
    <property type="project" value="TreeGrafter"/>
</dbReference>
<dbReference type="AlphaFoldDB" id="W9QBG6"/>
<dbReference type="EMBL" id="KE343296">
    <property type="protein sequence ID" value="EXB22549.1"/>
    <property type="molecule type" value="Genomic_DNA"/>
</dbReference>
<dbReference type="Proteomes" id="UP000030645">
    <property type="component" value="Unassembled WGS sequence"/>
</dbReference>
<protein>
    <submittedName>
        <fullName evidence="2">Hydroxycinnamoyl-Coenzyme A shikimate/quinate hydroxycinnamoyltransferase</fullName>
    </submittedName>
</protein>
<dbReference type="InterPro" id="IPR050317">
    <property type="entry name" value="Plant_Fungal_Acyltransferase"/>
</dbReference>
<gene>
    <name evidence="2" type="ORF">L484_002903</name>
</gene>
<dbReference type="PANTHER" id="PTHR31642">
    <property type="entry name" value="TRICHOTHECENE 3-O-ACETYLTRANSFERASE"/>
    <property type="match status" value="1"/>
</dbReference>
<dbReference type="Gene3D" id="3.30.559.10">
    <property type="entry name" value="Chloramphenicol acetyltransferase-like domain"/>
    <property type="match status" value="2"/>
</dbReference>
<evidence type="ECO:0000313" key="2">
    <source>
        <dbReference type="EMBL" id="EXB22549.1"/>
    </source>
</evidence>
<comment type="similarity">
    <text evidence="1">Belongs to the plant acyltransferase family.</text>
</comment>
<evidence type="ECO:0000256" key="1">
    <source>
        <dbReference type="ARBA" id="ARBA00009861"/>
    </source>
</evidence>
<dbReference type="Pfam" id="PF02458">
    <property type="entry name" value="Transferase"/>
    <property type="match status" value="1"/>
</dbReference>
<dbReference type="STRING" id="981085.W9QBG6"/>
<evidence type="ECO:0000313" key="3">
    <source>
        <dbReference type="Proteomes" id="UP000030645"/>
    </source>
</evidence>
<keyword evidence="2" id="KW-0808">Transferase</keyword>
<keyword evidence="3" id="KW-1185">Reference proteome</keyword>
<reference evidence="3" key="1">
    <citation type="submission" date="2013-01" db="EMBL/GenBank/DDBJ databases">
        <title>Draft Genome Sequence of a Mulberry Tree, Morus notabilis C.K. Schneid.</title>
        <authorList>
            <person name="He N."/>
            <person name="Zhao S."/>
        </authorList>
    </citation>
    <scope>NUCLEOTIDE SEQUENCE</scope>
</reference>
<proteinExistence type="inferred from homology"/>
<dbReference type="OrthoDB" id="1862401at2759"/>